<reference evidence="2" key="1">
    <citation type="submission" date="2021-01" db="EMBL/GenBank/DDBJ databases">
        <authorList>
            <person name="Corre E."/>
            <person name="Pelletier E."/>
            <person name="Niang G."/>
            <person name="Scheremetjew M."/>
            <person name="Finn R."/>
            <person name="Kale V."/>
            <person name="Holt S."/>
            <person name="Cochrane G."/>
            <person name="Meng A."/>
            <person name="Brown T."/>
            <person name="Cohen L."/>
        </authorList>
    </citation>
    <scope>NUCLEOTIDE SEQUENCE</scope>
    <source>
        <strain evidence="2">CCMP1452</strain>
    </source>
</reference>
<sequence>MLLEELNVTSYTNLAMCRSCLEKTIDVSGEVLEHDYRDVNQPNIRFTVEPKCVQCQVKFTKRKLDALVYCDSTKHSRGSSVSKSMITNTGSTVDRLQWLQGLTNTINAVEIVKNIRNQSSTNNNNTDQNPPPNNNNKMD</sequence>
<name>A0A6U0SSS7_9STRA</name>
<dbReference type="EMBL" id="HBHI01018933">
    <property type="protein sequence ID" value="CAD9681192.1"/>
    <property type="molecule type" value="Transcribed_RNA"/>
</dbReference>
<dbReference type="AlphaFoldDB" id="A0A6U0SSS7"/>
<evidence type="ECO:0000313" key="2">
    <source>
        <dbReference type="EMBL" id="CAD9681192.1"/>
    </source>
</evidence>
<feature type="compositionally biased region" description="Low complexity" evidence="1">
    <location>
        <begin position="117"/>
        <end position="139"/>
    </location>
</feature>
<dbReference type="EMBL" id="HBHI01018934">
    <property type="protein sequence ID" value="CAD9681195.1"/>
    <property type="molecule type" value="Transcribed_RNA"/>
</dbReference>
<protein>
    <submittedName>
        <fullName evidence="2">Uncharacterized protein</fullName>
    </submittedName>
</protein>
<evidence type="ECO:0000313" key="3">
    <source>
        <dbReference type="EMBL" id="CAD9681195.1"/>
    </source>
</evidence>
<gene>
    <name evidence="2" type="ORF">EANT1437_LOCUS9721</name>
    <name evidence="3" type="ORF">EANT1437_LOCUS9722</name>
</gene>
<proteinExistence type="predicted"/>
<evidence type="ECO:0000256" key="1">
    <source>
        <dbReference type="SAM" id="MobiDB-lite"/>
    </source>
</evidence>
<feature type="region of interest" description="Disordered" evidence="1">
    <location>
        <begin position="116"/>
        <end position="139"/>
    </location>
</feature>
<organism evidence="2">
    <name type="scientific">Eucampia antarctica</name>
    <dbReference type="NCBI Taxonomy" id="49252"/>
    <lineage>
        <taxon>Eukaryota</taxon>
        <taxon>Sar</taxon>
        <taxon>Stramenopiles</taxon>
        <taxon>Ochrophyta</taxon>
        <taxon>Bacillariophyta</taxon>
        <taxon>Mediophyceae</taxon>
        <taxon>Biddulphiophycidae</taxon>
        <taxon>Hemiaulales</taxon>
        <taxon>Hemiaulaceae</taxon>
        <taxon>Eucampia</taxon>
    </lineage>
</organism>
<accession>A0A6U0SSS7</accession>